<dbReference type="AlphaFoldDB" id="A0A550JJC4"/>
<evidence type="ECO:0000313" key="4">
    <source>
        <dbReference type="EMBL" id="TRO83316.1"/>
    </source>
</evidence>
<dbReference type="PROSITE" id="PS51371">
    <property type="entry name" value="CBS"/>
    <property type="match status" value="2"/>
</dbReference>
<comment type="caution">
    <text evidence="4">The sequence shown here is derived from an EMBL/GenBank/DDBJ whole genome shotgun (WGS) entry which is preliminary data.</text>
</comment>
<dbReference type="RefSeq" id="WP_092056192.1">
    <property type="nucleotide sequence ID" value="NZ_FOJJ01000012.1"/>
</dbReference>
<dbReference type="Proteomes" id="UP000317155">
    <property type="component" value="Unassembled WGS sequence"/>
</dbReference>
<dbReference type="PANTHER" id="PTHR43080">
    <property type="entry name" value="CBS DOMAIN-CONTAINING PROTEIN CBSX3, MITOCHONDRIAL"/>
    <property type="match status" value="1"/>
</dbReference>
<sequence length="149" mass="16614">MLTAKDIMTTQVYTVTAETEVDELARLFAQYNVNALPVVDGEGRLEGVVTETDLVEQDKPLHIPTVISIFDWVFYLESEKTFQEEVKKITARKVGEICSREVTTCTPDTPVADIAGLMVDRSVHLIPVVDGENLLGVVARFDIIRSMRS</sequence>
<evidence type="ECO:0000259" key="3">
    <source>
        <dbReference type="PROSITE" id="PS51371"/>
    </source>
</evidence>
<organism evidence="4 5">
    <name type="scientific">Trichloromonas acetexigens</name>
    <dbReference type="NCBI Taxonomy" id="38815"/>
    <lineage>
        <taxon>Bacteria</taxon>
        <taxon>Pseudomonadati</taxon>
        <taxon>Thermodesulfobacteriota</taxon>
        <taxon>Desulfuromonadia</taxon>
        <taxon>Desulfuromonadales</taxon>
        <taxon>Trichloromonadaceae</taxon>
        <taxon>Trichloromonas</taxon>
    </lineage>
</organism>
<dbReference type="EMBL" id="VJVV01000002">
    <property type="protein sequence ID" value="TRO83316.1"/>
    <property type="molecule type" value="Genomic_DNA"/>
</dbReference>
<protein>
    <submittedName>
        <fullName evidence="4">CBS domain-containing protein</fullName>
    </submittedName>
</protein>
<evidence type="ECO:0000256" key="2">
    <source>
        <dbReference type="PROSITE-ProRule" id="PRU00703"/>
    </source>
</evidence>
<evidence type="ECO:0000313" key="5">
    <source>
        <dbReference type="Proteomes" id="UP000317155"/>
    </source>
</evidence>
<proteinExistence type="predicted"/>
<dbReference type="InterPro" id="IPR046342">
    <property type="entry name" value="CBS_dom_sf"/>
</dbReference>
<dbReference type="InterPro" id="IPR051257">
    <property type="entry name" value="Diverse_CBS-Domain"/>
</dbReference>
<dbReference type="PANTHER" id="PTHR43080:SF2">
    <property type="entry name" value="CBS DOMAIN-CONTAINING PROTEIN"/>
    <property type="match status" value="1"/>
</dbReference>
<dbReference type="CDD" id="cd04586">
    <property type="entry name" value="CBS_pair_BON_assoc"/>
    <property type="match status" value="1"/>
</dbReference>
<name>A0A550JJC4_9BACT</name>
<dbReference type="InterPro" id="IPR000644">
    <property type="entry name" value="CBS_dom"/>
</dbReference>
<accession>A0A550JJC4</accession>
<reference evidence="4 5" key="1">
    <citation type="submission" date="2019-07" db="EMBL/GenBank/DDBJ databases">
        <title>Insights of Desulfuromonas acetexigens electromicrobiology.</title>
        <authorList>
            <person name="Katuri K."/>
            <person name="Sapireddy V."/>
            <person name="Shaw D.R."/>
            <person name="Saikaly P."/>
        </authorList>
    </citation>
    <scope>NUCLEOTIDE SEQUENCE [LARGE SCALE GENOMIC DNA]</scope>
    <source>
        <strain evidence="4 5">2873</strain>
    </source>
</reference>
<evidence type="ECO:0000256" key="1">
    <source>
        <dbReference type="ARBA" id="ARBA00023122"/>
    </source>
</evidence>
<gene>
    <name evidence="4" type="ORF">FL622_04325</name>
</gene>
<dbReference type="SUPFAM" id="SSF54631">
    <property type="entry name" value="CBS-domain pair"/>
    <property type="match status" value="1"/>
</dbReference>
<feature type="domain" description="CBS" evidence="3">
    <location>
        <begin position="8"/>
        <end position="65"/>
    </location>
</feature>
<feature type="domain" description="CBS" evidence="3">
    <location>
        <begin position="98"/>
        <end position="149"/>
    </location>
</feature>
<dbReference type="Gene3D" id="3.10.580.10">
    <property type="entry name" value="CBS-domain"/>
    <property type="match status" value="1"/>
</dbReference>
<dbReference type="Pfam" id="PF00571">
    <property type="entry name" value="CBS"/>
    <property type="match status" value="2"/>
</dbReference>
<keyword evidence="1 2" id="KW-0129">CBS domain</keyword>
<dbReference type="OrthoDB" id="9790355at2"/>
<dbReference type="SMART" id="SM00116">
    <property type="entry name" value="CBS"/>
    <property type="match status" value="2"/>
</dbReference>
<keyword evidence="5" id="KW-1185">Reference proteome</keyword>